<name>A0ABM9LK56_9MYCO</name>
<dbReference type="InterPro" id="IPR001753">
    <property type="entry name" value="Enoyl-CoA_hydra/iso"/>
</dbReference>
<dbReference type="PANTHER" id="PTHR43459:SF3">
    <property type="entry name" value="ENOYL-COA HYDRATASE ECHA15 (ENOYL HYDRASE) (UNSATURATED ACYL-COA HYDRATASE) (CROTONASE)-RELATED"/>
    <property type="match status" value="1"/>
</dbReference>
<dbReference type="EMBL" id="OY726397">
    <property type="protein sequence ID" value="CAJ1500434.1"/>
    <property type="molecule type" value="Genomic_DNA"/>
</dbReference>
<dbReference type="Gene3D" id="3.90.226.10">
    <property type="entry name" value="2-enoyl-CoA Hydratase, Chain A, domain 1"/>
    <property type="match status" value="1"/>
</dbReference>
<dbReference type="RefSeq" id="WP_308481887.1">
    <property type="nucleotide sequence ID" value="NZ_OY726397.1"/>
</dbReference>
<proteinExistence type="predicted"/>
<evidence type="ECO:0000313" key="1">
    <source>
        <dbReference type="EMBL" id="CAJ1500434.1"/>
    </source>
</evidence>
<dbReference type="Pfam" id="PF00378">
    <property type="entry name" value="ECH_1"/>
    <property type="match status" value="1"/>
</dbReference>
<protein>
    <submittedName>
        <fullName evidence="1">Enoyl-CoA hydratase-related protein</fullName>
    </submittedName>
</protein>
<dbReference type="SUPFAM" id="SSF52096">
    <property type="entry name" value="ClpP/crotonase"/>
    <property type="match status" value="1"/>
</dbReference>
<evidence type="ECO:0000313" key="2">
    <source>
        <dbReference type="Proteomes" id="UP001190465"/>
    </source>
</evidence>
<dbReference type="InterPro" id="IPR029045">
    <property type="entry name" value="ClpP/crotonase-like_dom_sf"/>
</dbReference>
<reference evidence="1 2" key="1">
    <citation type="submission" date="2023-08" db="EMBL/GenBank/DDBJ databases">
        <authorList>
            <person name="Folkvardsen B D."/>
            <person name="Norman A."/>
        </authorList>
    </citation>
    <scope>NUCLEOTIDE SEQUENCE [LARGE SCALE GENOMIC DNA]</scope>
    <source>
        <strain evidence="1 2">Mu0053</strain>
    </source>
</reference>
<keyword evidence="2" id="KW-1185">Reference proteome</keyword>
<dbReference type="Proteomes" id="UP001190465">
    <property type="component" value="Chromosome"/>
</dbReference>
<dbReference type="PANTHER" id="PTHR43459">
    <property type="entry name" value="ENOYL-COA HYDRATASE"/>
    <property type="match status" value="1"/>
</dbReference>
<gene>
    <name evidence="1" type="ORF">MU0053_001670</name>
</gene>
<organism evidence="1 2">
    <name type="scientific">[Mycobacterium] burgundiense</name>
    <dbReference type="NCBI Taxonomy" id="3064286"/>
    <lineage>
        <taxon>Bacteria</taxon>
        <taxon>Bacillati</taxon>
        <taxon>Actinomycetota</taxon>
        <taxon>Actinomycetes</taxon>
        <taxon>Mycobacteriales</taxon>
        <taxon>Mycobacteriaceae</taxon>
        <taxon>Mycolicibacterium</taxon>
    </lineage>
</organism>
<sequence>MSNYTQLEPHVLVESHDSVRVLTLNAPDRYNSVDDDMHQALITAWRLLEADEDAGAAVITGAGSAFSAGGDMTHLRKVHDDPVLRRRTIRSAERLIRAAISCELPVVAAVNGPAVGVGATLALLSDLVVIADDTYISDPHVSVGVVAGDGGASLWPSYMSMMRAKEHLLLGTRVSAEECLLLGLANRVVPPSEVYTVALELGARLASQPRQAIRDTKRALNLHLRQAVDRTIDFALAAEGESMAGDDVMATVERFTARAR</sequence>
<dbReference type="CDD" id="cd06558">
    <property type="entry name" value="crotonase-like"/>
    <property type="match status" value="1"/>
</dbReference>
<accession>A0ABM9LK56</accession>